<evidence type="ECO:0000313" key="1">
    <source>
        <dbReference type="EMBL" id="WXB76097.1"/>
    </source>
</evidence>
<accession>A0ABZ2MGB1</accession>
<protein>
    <recommendedName>
        <fullName evidence="3">Peptide chain release factor 1</fullName>
    </recommendedName>
</protein>
<dbReference type="Proteomes" id="UP001382727">
    <property type="component" value="Chromosome"/>
</dbReference>
<evidence type="ECO:0000313" key="2">
    <source>
        <dbReference type="Proteomes" id="UP001382727"/>
    </source>
</evidence>
<organism evidence="1 2">
    <name type="scientific">Janibacter alittae</name>
    <dbReference type="NCBI Taxonomy" id="3115209"/>
    <lineage>
        <taxon>Bacteria</taxon>
        <taxon>Bacillati</taxon>
        <taxon>Actinomycetota</taxon>
        <taxon>Actinomycetes</taxon>
        <taxon>Micrococcales</taxon>
        <taxon>Intrasporangiaceae</taxon>
        <taxon>Janibacter</taxon>
    </lineage>
</organism>
<name>A0ABZ2MGB1_9MICO</name>
<dbReference type="RefSeq" id="WP_338748864.1">
    <property type="nucleotide sequence ID" value="NZ_CP144913.1"/>
</dbReference>
<evidence type="ECO:0008006" key="3">
    <source>
        <dbReference type="Google" id="ProtNLM"/>
    </source>
</evidence>
<keyword evidence="2" id="KW-1185">Reference proteome</keyword>
<gene>
    <name evidence="1" type="ORF">V1351_14310</name>
</gene>
<dbReference type="Pfam" id="PF18845">
    <property type="entry name" value="baeRF_family3"/>
    <property type="match status" value="1"/>
</dbReference>
<proteinExistence type="predicted"/>
<reference evidence="1 2" key="1">
    <citation type="submission" date="2024-02" db="EMBL/GenBank/DDBJ databases">
        <title>Janibacter sp. nov., isolated from gut of marine sandworm.</title>
        <authorList>
            <person name="Kim B."/>
            <person name="Jun M.O."/>
            <person name="Shin N.-R."/>
        </authorList>
    </citation>
    <scope>NUCLEOTIDE SEQUENCE [LARGE SCALE GENOMIC DNA]</scope>
    <source>
        <strain evidence="1 2">A1S7</strain>
    </source>
</reference>
<sequence length="383" mass="42265">MDLVTRADIDLLAEPEGGDSQVSLFMPTHRFGRGVEADRLAWKNLVDGVEAALVGRLRRPDIEALLAPARRLHADDMAWQYMSDGLAMFLRPGWERTFRVPASLPALATVGDHLVLGPMLRMLSGDEHFLLLALSQRETRLMEGSRNTVEEVRLDEVPTSLAEAVEPQEPRSDAMARPAANAGRGGPAVFYGHGAGDDHHKSVEIERFLRSVSTGLRDVLVGQTSPMVLVGLDQVVATYREVNRYPHLVEDVVERNPDQLAPETLHELAWPLIEQRLRAQRSRVIERFHELHGTGRVSADLQTIAQAAAEGRVETLFVQADPWCWEGVEDTTLPVVQLGADDRYADCELVDAAAIATLNTSGQVYATSQSVVPDSEVAAIFRY</sequence>
<dbReference type="InterPro" id="IPR041289">
    <property type="entry name" value="Bact_RF_family3"/>
</dbReference>
<dbReference type="EMBL" id="CP144913">
    <property type="protein sequence ID" value="WXB76097.1"/>
    <property type="molecule type" value="Genomic_DNA"/>
</dbReference>